<sequence length="90" mass="9878">MRRRWLIAMAILSSAALSGCLLGPSFYHEYQAFDGVVVKGGANQGTISGARNSDEAYSLAEAHCQKFMQSATLQGYARDISYFYCGNPTW</sequence>
<keyword evidence="3" id="KW-1185">Reference proteome</keyword>
<protein>
    <recommendedName>
        <fullName evidence="4">Lipoprotein</fullName>
    </recommendedName>
</protein>
<name>A7IG22_XANP2</name>
<gene>
    <name evidence="2" type="ordered locus">Xaut_1720</name>
</gene>
<reference evidence="2 3" key="1">
    <citation type="submission" date="2007-07" db="EMBL/GenBank/DDBJ databases">
        <title>Complete sequence of chromosome of Xanthobacter autotrophicus Py2.</title>
        <authorList>
            <consortium name="US DOE Joint Genome Institute"/>
            <person name="Copeland A."/>
            <person name="Lucas S."/>
            <person name="Lapidus A."/>
            <person name="Barry K."/>
            <person name="Glavina del Rio T."/>
            <person name="Hammon N."/>
            <person name="Israni S."/>
            <person name="Dalin E."/>
            <person name="Tice H."/>
            <person name="Pitluck S."/>
            <person name="Sims D."/>
            <person name="Brettin T."/>
            <person name="Bruce D."/>
            <person name="Detter J.C."/>
            <person name="Han C."/>
            <person name="Tapia R."/>
            <person name="Brainard J."/>
            <person name="Schmutz J."/>
            <person name="Larimer F."/>
            <person name="Land M."/>
            <person name="Hauser L."/>
            <person name="Kyrpides N."/>
            <person name="Kim E."/>
            <person name="Ensigns S.A."/>
            <person name="Richardson P."/>
        </authorList>
    </citation>
    <scope>NUCLEOTIDE SEQUENCE [LARGE SCALE GENOMIC DNA]</scope>
    <source>
        <strain evidence="3">ATCC BAA-1158 / Py2</strain>
    </source>
</reference>
<feature type="chain" id="PRO_5002708669" description="Lipoprotein" evidence="1">
    <location>
        <begin position="19"/>
        <end position="90"/>
    </location>
</feature>
<accession>A7IG22</accession>
<organism evidence="2 3">
    <name type="scientific">Xanthobacter autotrophicus (strain ATCC BAA-1158 / Py2)</name>
    <dbReference type="NCBI Taxonomy" id="78245"/>
    <lineage>
        <taxon>Bacteria</taxon>
        <taxon>Pseudomonadati</taxon>
        <taxon>Pseudomonadota</taxon>
        <taxon>Alphaproteobacteria</taxon>
        <taxon>Hyphomicrobiales</taxon>
        <taxon>Xanthobacteraceae</taxon>
        <taxon>Xanthobacter</taxon>
    </lineage>
</organism>
<dbReference type="AlphaFoldDB" id="A7IG22"/>
<dbReference type="EMBL" id="CP000781">
    <property type="protein sequence ID" value="ABS66965.1"/>
    <property type="molecule type" value="Genomic_DNA"/>
</dbReference>
<feature type="signal peptide" evidence="1">
    <location>
        <begin position="1"/>
        <end position="18"/>
    </location>
</feature>
<evidence type="ECO:0000313" key="2">
    <source>
        <dbReference type="EMBL" id="ABS66965.1"/>
    </source>
</evidence>
<dbReference type="HOGENOM" id="CLU_2440075_0_0_5"/>
<dbReference type="KEGG" id="xau:Xaut_1720"/>
<evidence type="ECO:0000256" key="1">
    <source>
        <dbReference type="SAM" id="SignalP"/>
    </source>
</evidence>
<evidence type="ECO:0008006" key="4">
    <source>
        <dbReference type="Google" id="ProtNLM"/>
    </source>
</evidence>
<dbReference type="PROSITE" id="PS51257">
    <property type="entry name" value="PROKAR_LIPOPROTEIN"/>
    <property type="match status" value="1"/>
</dbReference>
<keyword evidence="1" id="KW-0732">Signal</keyword>
<proteinExistence type="predicted"/>
<evidence type="ECO:0000313" key="3">
    <source>
        <dbReference type="Proteomes" id="UP000002417"/>
    </source>
</evidence>
<dbReference type="Proteomes" id="UP000002417">
    <property type="component" value="Chromosome"/>
</dbReference>